<feature type="compositionally biased region" description="Low complexity" evidence="1">
    <location>
        <begin position="241"/>
        <end position="251"/>
    </location>
</feature>
<dbReference type="OrthoDB" id="1911848at2759"/>
<evidence type="ECO:0000313" key="2">
    <source>
        <dbReference type="EMBL" id="KAH7161725.1"/>
    </source>
</evidence>
<dbReference type="Proteomes" id="UP000738349">
    <property type="component" value="Unassembled WGS sequence"/>
</dbReference>
<reference evidence="2" key="1">
    <citation type="journal article" date="2021" name="Nat. Commun.">
        <title>Genetic determinants of endophytism in the Arabidopsis root mycobiome.</title>
        <authorList>
            <person name="Mesny F."/>
            <person name="Miyauchi S."/>
            <person name="Thiergart T."/>
            <person name="Pickel B."/>
            <person name="Atanasova L."/>
            <person name="Karlsson M."/>
            <person name="Huettel B."/>
            <person name="Barry K.W."/>
            <person name="Haridas S."/>
            <person name="Chen C."/>
            <person name="Bauer D."/>
            <person name="Andreopoulos W."/>
            <person name="Pangilinan J."/>
            <person name="LaButti K."/>
            <person name="Riley R."/>
            <person name="Lipzen A."/>
            <person name="Clum A."/>
            <person name="Drula E."/>
            <person name="Henrissat B."/>
            <person name="Kohler A."/>
            <person name="Grigoriev I.V."/>
            <person name="Martin F.M."/>
            <person name="Hacquard S."/>
        </authorList>
    </citation>
    <scope>NUCLEOTIDE SEQUENCE</scope>
    <source>
        <strain evidence="2">MPI-CAGE-AT-0147</strain>
    </source>
</reference>
<organism evidence="2 3">
    <name type="scientific">Dactylonectria macrodidyma</name>
    <dbReference type="NCBI Taxonomy" id="307937"/>
    <lineage>
        <taxon>Eukaryota</taxon>
        <taxon>Fungi</taxon>
        <taxon>Dikarya</taxon>
        <taxon>Ascomycota</taxon>
        <taxon>Pezizomycotina</taxon>
        <taxon>Sordariomycetes</taxon>
        <taxon>Hypocreomycetidae</taxon>
        <taxon>Hypocreales</taxon>
        <taxon>Nectriaceae</taxon>
        <taxon>Dactylonectria</taxon>
    </lineage>
</organism>
<feature type="compositionally biased region" description="Polar residues" evidence="1">
    <location>
        <begin position="196"/>
        <end position="223"/>
    </location>
</feature>
<evidence type="ECO:0000256" key="1">
    <source>
        <dbReference type="SAM" id="MobiDB-lite"/>
    </source>
</evidence>
<name>A0A9P9JK35_9HYPO</name>
<gene>
    <name evidence="2" type="ORF">EDB81DRAFT_925353</name>
</gene>
<dbReference type="InterPro" id="IPR011009">
    <property type="entry name" value="Kinase-like_dom_sf"/>
</dbReference>
<accession>A0A9P9JK35</accession>
<evidence type="ECO:0008006" key="4">
    <source>
        <dbReference type="Google" id="ProtNLM"/>
    </source>
</evidence>
<feature type="region of interest" description="Disordered" evidence="1">
    <location>
        <begin position="194"/>
        <end position="266"/>
    </location>
</feature>
<evidence type="ECO:0000313" key="3">
    <source>
        <dbReference type="Proteomes" id="UP000738349"/>
    </source>
</evidence>
<keyword evidence="3" id="KW-1185">Reference proteome</keyword>
<dbReference type="PANTHER" id="PTHR37542">
    <property type="entry name" value="HELO DOMAIN-CONTAINING PROTEIN-RELATED"/>
    <property type="match status" value="1"/>
</dbReference>
<sequence>MTEGDLKLGTGANAGLAVFLPASQTAFLERHSYTRESQESEAVLEDILKLGHLLRGQPVTEGLLSLQLYGLVQLKGEIRFIYKLPPAIAAHWRGGPSDDVSVRRPVHLSQMLSPSLDSRDKSWRPPLGLRFELAWQLVRAIIFLHASGWLHKNIRPESVVFFREPNENSTGDNIANGVDLDHPFLLGYEYSRPEDTANNETVDPATTSSNITPSSTEKPIQPQQAPPPDSLPLQVPKPESRTSQSETNSSSPIRGAGGGLSLSECI</sequence>
<dbReference type="PANTHER" id="PTHR37542:SF3">
    <property type="entry name" value="PRION-INHIBITION AND PROPAGATION HELO DOMAIN-CONTAINING PROTEIN"/>
    <property type="match status" value="1"/>
</dbReference>
<protein>
    <recommendedName>
        <fullName evidence="4">Protein kinase domain-containing protein</fullName>
    </recommendedName>
</protein>
<dbReference type="EMBL" id="JAGMUV010000004">
    <property type="protein sequence ID" value="KAH7161725.1"/>
    <property type="molecule type" value="Genomic_DNA"/>
</dbReference>
<comment type="caution">
    <text evidence="2">The sequence shown here is derived from an EMBL/GenBank/DDBJ whole genome shotgun (WGS) entry which is preliminary data.</text>
</comment>
<dbReference type="SUPFAM" id="SSF56112">
    <property type="entry name" value="Protein kinase-like (PK-like)"/>
    <property type="match status" value="1"/>
</dbReference>
<dbReference type="AlphaFoldDB" id="A0A9P9JK35"/>
<proteinExistence type="predicted"/>